<gene>
    <name evidence="1" type="ORF">DFH07DRAFT_764406</name>
</gene>
<proteinExistence type="predicted"/>
<accession>A0AAD7KCZ8</accession>
<dbReference type="EMBL" id="JARJLG010000003">
    <property type="protein sequence ID" value="KAJ7782241.1"/>
    <property type="molecule type" value="Genomic_DNA"/>
</dbReference>
<keyword evidence="2" id="KW-1185">Reference proteome</keyword>
<name>A0AAD7KCZ8_9AGAR</name>
<dbReference type="Proteomes" id="UP001215280">
    <property type="component" value="Unassembled WGS sequence"/>
</dbReference>
<evidence type="ECO:0000313" key="2">
    <source>
        <dbReference type="Proteomes" id="UP001215280"/>
    </source>
</evidence>
<comment type="caution">
    <text evidence="1">The sequence shown here is derived from an EMBL/GenBank/DDBJ whole genome shotgun (WGS) entry which is preliminary data.</text>
</comment>
<dbReference type="AlphaFoldDB" id="A0AAD7KCZ8"/>
<organism evidence="1 2">
    <name type="scientific">Mycena maculata</name>
    <dbReference type="NCBI Taxonomy" id="230809"/>
    <lineage>
        <taxon>Eukaryota</taxon>
        <taxon>Fungi</taxon>
        <taxon>Dikarya</taxon>
        <taxon>Basidiomycota</taxon>
        <taxon>Agaricomycotina</taxon>
        <taxon>Agaricomycetes</taxon>
        <taxon>Agaricomycetidae</taxon>
        <taxon>Agaricales</taxon>
        <taxon>Marasmiineae</taxon>
        <taxon>Mycenaceae</taxon>
        <taxon>Mycena</taxon>
    </lineage>
</organism>
<evidence type="ECO:0000313" key="1">
    <source>
        <dbReference type="EMBL" id="KAJ7782241.1"/>
    </source>
</evidence>
<reference evidence="1" key="1">
    <citation type="submission" date="2023-03" db="EMBL/GenBank/DDBJ databases">
        <title>Massive genome expansion in bonnet fungi (Mycena s.s.) driven by repeated elements and novel gene families across ecological guilds.</title>
        <authorList>
            <consortium name="Lawrence Berkeley National Laboratory"/>
            <person name="Harder C.B."/>
            <person name="Miyauchi S."/>
            <person name="Viragh M."/>
            <person name="Kuo A."/>
            <person name="Thoen E."/>
            <person name="Andreopoulos B."/>
            <person name="Lu D."/>
            <person name="Skrede I."/>
            <person name="Drula E."/>
            <person name="Henrissat B."/>
            <person name="Morin E."/>
            <person name="Kohler A."/>
            <person name="Barry K."/>
            <person name="LaButti K."/>
            <person name="Morin E."/>
            <person name="Salamov A."/>
            <person name="Lipzen A."/>
            <person name="Mereny Z."/>
            <person name="Hegedus B."/>
            <person name="Baldrian P."/>
            <person name="Stursova M."/>
            <person name="Weitz H."/>
            <person name="Taylor A."/>
            <person name="Grigoriev I.V."/>
            <person name="Nagy L.G."/>
            <person name="Martin F."/>
            <person name="Kauserud H."/>
        </authorList>
    </citation>
    <scope>NUCLEOTIDE SEQUENCE</scope>
    <source>
        <strain evidence="1">CBHHK188m</strain>
    </source>
</reference>
<sequence length="130" mass="14412">MADGKMMATICHNSSHTGLQLASTRMIESINSMAEPSCKSVSDMVAVTGSTWHDKKAARGLVTYYGEERQEHQHSVTIFRDSLAENPVARAGAIWSLADWAGDGKKVARKKFWDGRWRNSNFRHFVAGGL</sequence>
<protein>
    <submittedName>
        <fullName evidence="1">Uncharacterized protein</fullName>
    </submittedName>
</protein>